<reference evidence="1" key="1">
    <citation type="submission" date="2020-02" db="EMBL/GenBank/DDBJ databases">
        <authorList>
            <person name="Scholz U."/>
            <person name="Mascher M."/>
            <person name="Fiebig A."/>
        </authorList>
    </citation>
    <scope>NUCLEOTIDE SEQUENCE</scope>
</reference>
<keyword evidence="2" id="KW-1185">Reference proteome</keyword>
<gene>
    <name evidence="1" type="ORF">SI8410_04005493</name>
</gene>
<name>A0A7I8KBH7_SPIIN</name>
<sequence>MLFSLPPYRSGFPPPGVRRNIRQGSKTMLSASFFTAWKSTEERERERGERGLPR</sequence>
<accession>A0A7I8KBH7</accession>
<protein>
    <submittedName>
        <fullName evidence="1">Uncharacterized protein</fullName>
    </submittedName>
</protein>
<evidence type="ECO:0000313" key="1">
    <source>
        <dbReference type="EMBL" id="CAA7394832.1"/>
    </source>
</evidence>
<dbReference type="Proteomes" id="UP000663760">
    <property type="component" value="Chromosome 4"/>
</dbReference>
<evidence type="ECO:0000313" key="2">
    <source>
        <dbReference type="Proteomes" id="UP000663760"/>
    </source>
</evidence>
<dbReference type="AlphaFoldDB" id="A0A7I8KBH7"/>
<dbReference type="EMBL" id="LR746267">
    <property type="protein sequence ID" value="CAA7394832.1"/>
    <property type="molecule type" value="Genomic_DNA"/>
</dbReference>
<proteinExistence type="predicted"/>
<organism evidence="1 2">
    <name type="scientific">Spirodela intermedia</name>
    <name type="common">Intermediate duckweed</name>
    <dbReference type="NCBI Taxonomy" id="51605"/>
    <lineage>
        <taxon>Eukaryota</taxon>
        <taxon>Viridiplantae</taxon>
        <taxon>Streptophyta</taxon>
        <taxon>Embryophyta</taxon>
        <taxon>Tracheophyta</taxon>
        <taxon>Spermatophyta</taxon>
        <taxon>Magnoliopsida</taxon>
        <taxon>Liliopsida</taxon>
        <taxon>Araceae</taxon>
        <taxon>Lemnoideae</taxon>
        <taxon>Spirodela</taxon>
    </lineage>
</organism>